<evidence type="ECO:0000256" key="1">
    <source>
        <dbReference type="SAM" id="MobiDB-lite"/>
    </source>
</evidence>
<comment type="caution">
    <text evidence="3">The sequence shown here is derived from an EMBL/GenBank/DDBJ whole genome shotgun (WGS) entry which is preliminary data.</text>
</comment>
<keyword evidence="4" id="KW-1185">Reference proteome</keyword>
<evidence type="ECO:0000313" key="3">
    <source>
        <dbReference type="EMBL" id="PIL23186.1"/>
    </source>
</evidence>
<dbReference type="EMBL" id="AYKW01000068">
    <property type="protein sequence ID" value="PIL23186.1"/>
    <property type="molecule type" value="Genomic_DNA"/>
</dbReference>
<keyword evidence="2" id="KW-1133">Transmembrane helix</keyword>
<proteinExistence type="predicted"/>
<reference evidence="3 4" key="1">
    <citation type="journal article" date="2015" name="Sci. Rep.">
        <title>Chromosome-level genome map provides insights into diverse defense mechanisms in the medicinal fungus Ganoderma sinense.</title>
        <authorList>
            <person name="Zhu Y."/>
            <person name="Xu J."/>
            <person name="Sun C."/>
            <person name="Zhou S."/>
            <person name="Xu H."/>
            <person name="Nelson D.R."/>
            <person name="Qian J."/>
            <person name="Song J."/>
            <person name="Luo H."/>
            <person name="Xiang L."/>
            <person name="Li Y."/>
            <person name="Xu Z."/>
            <person name="Ji A."/>
            <person name="Wang L."/>
            <person name="Lu S."/>
            <person name="Hayward A."/>
            <person name="Sun W."/>
            <person name="Li X."/>
            <person name="Schwartz D.C."/>
            <person name="Wang Y."/>
            <person name="Chen S."/>
        </authorList>
    </citation>
    <scope>NUCLEOTIDE SEQUENCE [LARGE SCALE GENOMIC DNA]</scope>
    <source>
        <strain evidence="3 4">ZZ0214-1</strain>
    </source>
</reference>
<name>A0A2G8RNV2_9APHY</name>
<sequence length="282" mass="30666">MPPSRAPRRKACQALLPDGTTPCSATFRGWGRYCPAHLDEHARLAGQYKDAAARAERLRRQGELADRQVRALSSVSTADHALERVRGYLCALGEERRAREAYLRRFPAESASTLQFSASRSFARARARAVGSASASASGSGGEGWSGGEGEGEGEFGPGGAGSLERSSSRGSRFTDDERHEQRLADLQEREAACAALIERLQQRREEIVAAMQVRRGGRESSQVDLEREPLLAAARESRPSRWGRVGWAWRIALLAILLGVIPLVVALTFLKRVGVSKSASI</sequence>
<dbReference type="OrthoDB" id="2738570at2759"/>
<dbReference type="Proteomes" id="UP000230002">
    <property type="component" value="Unassembled WGS sequence"/>
</dbReference>
<dbReference type="AlphaFoldDB" id="A0A2G8RNV2"/>
<gene>
    <name evidence="3" type="ORF">GSI_14495</name>
</gene>
<feature type="compositionally biased region" description="Gly residues" evidence="1">
    <location>
        <begin position="139"/>
        <end position="162"/>
    </location>
</feature>
<accession>A0A2G8RNV2</accession>
<feature type="region of interest" description="Disordered" evidence="1">
    <location>
        <begin position="132"/>
        <end position="180"/>
    </location>
</feature>
<evidence type="ECO:0000313" key="4">
    <source>
        <dbReference type="Proteomes" id="UP000230002"/>
    </source>
</evidence>
<evidence type="ECO:0000256" key="2">
    <source>
        <dbReference type="SAM" id="Phobius"/>
    </source>
</evidence>
<keyword evidence="2" id="KW-0472">Membrane</keyword>
<feature type="compositionally biased region" description="Low complexity" evidence="1">
    <location>
        <begin position="163"/>
        <end position="172"/>
    </location>
</feature>
<organism evidence="3 4">
    <name type="scientific">Ganoderma sinense ZZ0214-1</name>
    <dbReference type="NCBI Taxonomy" id="1077348"/>
    <lineage>
        <taxon>Eukaryota</taxon>
        <taxon>Fungi</taxon>
        <taxon>Dikarya</taxon>
        <taxon>Basidiomycota</taxon>
        <taxon>Agaricomycotina</taxon>
        <taxon>Agaricomycetes</taxon>
        <taxon>Polyporales</taxon>
        <taxon>Polyporaceae</taxon>
        <taxon>Ganoderma</taxon>
    </lineage>
</organism>
<keyword evidence="2" id="KW-0812">Transmembrane</keyword>
<feature type="transmembrane region" description="Helical" evidence="2">
    <location>
        <begin position="248"/>
        <end position="271"/>
    </location>
</feature>
<protein>
    <submittedName>
        <fullName evidence="3">Uncharacterized protein</fullName>
    </submittedName>
</protein>